<dbReference type="PANTHER" id="PTHR44329:SF11">
    <property type="entry name" value="OS09G0443600 PROTEIN"/>
    <property type="match status" value="1"/>
</dbReference>
<dbReference type="EMBL" id="KV016705">
    <property type="protein sequence ID" value="KZV19333.1"/>
    <property type="molecule type" value="Genomic_DNA"/>
</dbReference>
<dbReference type="InterPro" id="IPR008271">
    <property type="entry name" value="Ser/Thr_kinase_AS"/>
</dbReference>
<accession>A0A2Z7ACK9</accession>
<keyword evidence="3" id="KW-1185">Reference proteome</keyword>
<dbReference type="Gene3D" id="3.30.200.20">
    <property type="entry name" value="Phosphorylase Kinase, domain 1"/>
    <property type="match status" value="1"/>
</dbReference>
<sequence>MQGSTKKCHVLVTIVHEGTSRGSLSLCNCCCELEEPVEGATRRRFDKLKRCVSRFAPSTSRERLLCDMRCDWMTSRCVEPIKSNAIIGVVTAKCERLPLGCDGLTGPDDHGPMISRLIHRGIETVINNDMNAKERATEKKVIPFSPTRGFCRRLSDCVIMGPASSTAHHIPRRTTHLPQVEELHKELAKEKELKSMYKMRLQRTQSFLNYCQQLAQDNGFFNLILNKHKADSPSPSLPSTEQVPHPPLAALVNQARINGWYIHPEEIEIHHLSAQGTTADIYKGRWRGIDVAIKCMYPDFFQSNDNGVSFFAQEVETLSSQRHPFVLQLMGRALILRIDVGSHKERTIPLPPLKDRLAKALEIAQAMQYLHESKPKIVHRDLKPSNIFLDDALHVRVADFGHARFLSDGEKAMTGETGTFIYMAPEVISCSAYDEKCDIYSFGVILNELVSGEYPYIDTDYGPSKIALEVAQNGLRPSIAKAETNIIDLIQQLWDQEPAGRPSFNEITYNLRNILGDNKFE</sequence>
<gene>
    <name evidence="2" type="ORF">F511_22113</name>
</gene>
<name>A0A2Z7ACK9_9LAMI</name>
<dbReference type="InterPro" id="IPR051681">
    <property type="entry name" value="Ser/Thr_Kinases-Pseudokinases"/>
</dbReference>
<evidence type="ECO:0000259" key="1">
    <source>
        <dbReference type="PROSITE" id="PS50011"/>
    </source>
</evidence>
<dbReference type="PROSITE" id="PS00108">
    <property type="entry name" value="PROTEIN_KINASE_ST"/>
    <property type="match status" value="1"/>
</dbReference>
<dbReference type="SMART" id="SM00220">
    <property type="entry name" value="S_TKc"/>
    <property type="match status" value="1"/>
</dbReference>
<organism evidence="2 3">
    <name type="scientific">Dorcoceras hygrometricum</name>
    <dbReference type="NCBI Taxonomy" id="472368"/>
    <lineage>
        <taxon>Eukaryota</taxon>
        <taxon>Viridiplantae</taxon>
        <taxon>Streptophyta</taxon>
        <taxon>Embryophyta</taxon>
        <taxon>Tracheophyta</taxon>
        <taxon>Spermatophyta</taxon>
        <taxon>Magnoliopsida</taxon>
        <taxon>eudicotyledons</taxon>
        <taxon>Gunneridae</taxon>
        <taxon>Pentapetalae</taxon>
        <taxon>asterids</taxon>
        <taxon>lamiids</taxon>
        <taxon>Lamiales</taxon>
        <taxon>Gesneriaceae</taxon>
        <taxon>Didymocarpoideae</taxon>
        <taxon>Trichosporeae</taxon>
        <taxon>Loxocarpinae</taxon>
        <taxon>Dorcoceras</taxon>
    </lineage>
</organism>
<dbReference type="Proteomes" id="UP000250235">
    <property type="component" value="Unassembled WGS sequence"/>
</dbReference>
<dbReference type="PANTHER" id="PTHR44329">
    <property type="entry name" value="SERINE/THREONINE-PROTEIN KINASE TNNI3K-RELATED"/>
    <property type="match status" value="1"/>
</dbReference>
<feature type="domain" description="Protein kinase" evidence="1">
    <location>
        <begin position="267"/>
        <end position="515"/>
    </location>
</feature>
<protein>
    <recommendedName>
        <fullName evidence="1">Protein kinase domain-containing protein</fullName>
    </recommendedName>
</protein>
<dbReference type="PROSITE" id="PS50011">
    <property type="entry name" value="PROTEIN_KINASE_DOM"/>
    <property type="match status" value="1"/>
</dbReference>
<dbReference type="InterPro" id="IPR000719">
    <property type="entry name" value="Prot_kinase_dom"/>
</dbReference>
<evidence type="ECO:0000313" key="3">
    <source>
        <dbReference type="Proteomes" id="UP000250235"/>
    </source>
</evidence>
<proteinExistence type="predicted"/>
<dbReference type="Pfam" id="PF00069">
    <property type="entry name" value="Pkinase"/>
    <property type="match status" value="1"/>
</dbReference>
<dbReference type="AlphaFoldDB" id="A0A2Z7ACK9"/>
<dbReference type="InterPro" id="IPR011009">
    <property type="entry name" value="Kinase-like_dom_sf"/>
</dbReference>
<dbReference type="OrthoDB" id="10261027at2759"/>
<dbReference type="GO" id="GO:0005524">
    <property type="term" value="F:ATP binding"/>
    <property type="evidence" value="ECO:0007669"/>
    <property type="project" value="InterPro"/>
</dbReference>
<dbReference type="Gene3D" id="1.10.510.10">
    <property type="entry name" value="Transferase(Phosphotransferase) domain 1"/>
    <property type="match status" value="1"/>
</dbReference>
<dbReference type="SUPFAM" id="SSF56112">
    <property type="entry name" value="Protein kinase-like (PK-like)"/>
    <property type="match status" value="1"/>
</dbReference>
<dbReference type="GO" id="GO:0004674">
    <property type="term" value="F:protein serine/threonine kinase activity"/>
    <property type="evidence" value="ECO:0007669"/>
    <property type="project" value="TreeGrafter"/>
</dbReference>
<evidence type="ECO:0000313" key="2">
    <source>
        <dbReference type="EMBL" id="KZV19333.1"/>
    </source>
</evidence>
<reference evidence="2 3" key="1">
    <citation type="journal article" date="2015" name="Proc. Natl. Acad. Sci. U.S.A.">
        <title>The resurrection genome of Boea hygrometrica: A blueprint for survival of dehydration.</title>
        <authorList>
            <person name="Xiao L."/>
            <person name="Yang G."/>
            <person name="Zhang L."/>
            <person name="Yang X."/>
            <person name="Zhao S."/>
            <person name="Ji Z."/>
            <person name="Zhou Q."/>
            <person name="Hu M."/>
            <person name="Wang Y."/>
            <person name="Chen M."/>
            <person name="Xu Y."/>
            <person name="Jin H."/>
            <person name="Xiao X."/>
            <person name="Hu G."/>
            <person name="Bao F."/>
            <person name="Hu Y."/>
            <person name="Wan P."/>
            <person name="Li L."/>
            <person name="Deng X."/>
            <person name="Kuang T."/>
            <person name="Xiang C."/>
            <person name="Zhu J.K."/>
            <person name="Oliver M.J."/>
            <person name="He Y."/>
        </authorList>
    </citation>
    <scope>NUCLEOTIDE SEQUENCE [LARGE SCALE GENOMIC DNA]</scope>
    <source>
        <strain evidence="3">cv. XS01</strain>
    </source>
</reference>